<dbReference type="Pfam" id="PF00378">
    <property type="entry name" value="ECH_1"/>
    <property type="match status" value="1"/>
</dbReference>
<evidence type="ECO:0000256" key="4">
    <source>
        <dbReference type="ARBA" id="ARBA00023098"/>
    </source>
</evidence>
<dbReference type="SUPFAM" id="SSF52096">
    <property type="entry name" value="ClpP/crotonase"/>
    <property type="match status" value="1"/>
</dbReference>
<dbReference type="InterPro" id="IPR001753">
    <property type="entry name" value="Enoyl-CoA_hydra/iso"/>
</dbReference>
<proteinExistence type="predicted"/>
<dbReference type="Proteomes" id="UP000887566">
    <property type="component" value="Unplaced"/>
</dbReference>
<dbReference type="PANTHER" id="PTHR43602:SF1">
    <property type="entry name" value="ENOYL-COA HYDRATASE DOMAIN-CONTAINING PROTEIN 3, MITOCHONDRIAL"/>
    <property type="match status" value="1"/>
</dbReference>
<dbReference type="Gene3D" id="3.90.226.10">
    <property type="entry name" value="2-enoyl-CoA Hydratase, Chain A, domain 1"/>
    <property type="match status" value="1"/>
</dbReference>
<evidence type="ECO:0000256" key="1">
    <source>
        <dbReference type="ARBA" id="ARBA00004173"/>
    </source>
</evidence>
<dbReference type="GO" id="GO:0016836">
    <property type="term" value="F:hydro-lyase activity"/>
    <property type="evidence" value="ECO:0007669"/>
    <property type="project" value="TreeGrafter"/>
</dbReference>
<dbReference type="InterPro" id="IPR052377">
    <property type="entry name" value="Mitochondrial_ECH-domain"/>
</dbReference>
<keyword evidence="4" id="KW-0443">Lipid metabolism</keyword>
<evidence type="ECO:0000256" key="3">
    <source>
        <dbReference type="ARBA" id="ARBA00022946"/>
    </source>
</evidence>
<dbReference type="InterPro" id="IPR014748">
    <property type="entry name" value="Enoyl-CoA_hydra_C"/>
</dbReference>
<comment type="function">
    <text evidence="6">May play a role in fatty acid biosynthesis and insulin sensitivity.</text>
</comment>
<reference evidence="10" key="1">
    <citation type="submission" date="2022-11" db="UniProtKB">
        <authorList>
            <consortium name="WormBaseParasite"/>
        </authorList>
    </citation>
    <scope>IDENTIFICATION</scope>
</reference>
<dbReference type="Gene3D" id="1.10.12.10">
    <property type="entry name" value="Lyase 2-enoyl-coa Hydratase, Chain A, domain 2"/>
    <property type="match status" value="1"/>
</dbReference>
<organism evidence="9 10">
    <name type="scientific">Plectus sambesii</name>
    <dbReference type="NCBI Taxonomy" id="2011161"/>
    <lineage>
        <taxon>Eukaryota</taxon>
        <taxon>Metazoa</taxon>
        <taxon>Ecdysozoa</taxon>
        <taxon>Nematoda</taxon>
        <taxon>Chromadorea</taxon>
        <taxon>Plectida</taxon>
        <taxon>Plectina</taxon>
        <taxon>Plectoidea</taxon>
        <taxon>Plectidae</taxon>
        <taxon>Plectus</taxon>
    </lineage>
</organism>
<feature type="compositionally biased region" description="Polar residues" evidence="8">
    <location>
        <begin position="26"/>
        <end position="45"/>
    </location>
</feature>
<evidence type="ECO:0000256" key="8">
    <source>
        <dbReference type="SAM" id="MobiDB-lite"/>
    </source>
</evidence>
<keyword evidence="3" id="KW-0809">Transit peptide</keyword>
<evidence type="ECO:0000256" key="2">
    <source>
        <dbReference type="ARBA" id="ARBA00022832"/>
    </source>
</evidence>
<dbReference type="AlphaFoldDB" id="A0A914VD73"/>
<comment type="subcellular location">
    <subcellularLocation>
        <location evidence="1">Mitochondrion</location>
    </subcellularLocation>
</comment>
<dbReference type="CDD" id="cd06558">
    <property type="entry name" value="crotonase-like"/>
    <property type="match status" value="1"/>
</dbReference>
<dbReference type="GO" id="GO:0005739">
    <property type="term" value="C:mitochondrion"/>
    <property type="evidence" value="ECO:0007669"/>
    <property type="project" value="UniProtKB-SubCell"/>
</dbReference>
<feature type="region of interest" description="Disordered" evidence="8">
    <location>
        <begin position="26"/>
        <end position="47"/>
    </location>
</feature>
<evidence type="ECO:0000313" key="10">
    <source>
        <dbReference type="WBParaSite" id="PSAMB.scaffold1849size27279.g15256.t1"/>
    </source>
</evidence>
<dbReference type="InterPro" id="IPR029045">
    <property type="entry name" value="ClpP/crotonase-like_dom_sf"/>
</dbReference>
<name>A0A914VD73_9BILA</name>
<evidence type="ECO:0000256" key="6">
    <source>
        <dbReference type="ARBA" id="ARBA00037410"/>
    </source>
</evidence>
<sequence>MNAHSVGRNAFRMLYLSRQWMSVGQRSCSTSTKPTDKQQSGSGAATDSDEIVKKELYFENQVLRLIMNDPKKRNALSLRLLETLHKELSSCDSISKLRAIIIAASPPVFSAGHDLRELRTSEGQAKHAQIMAKCSELMNLIQDMQLPVIAEVKGVAAAAGCQLAASCDIVIAADNAKFSVPGAKAGVFCSTPGIALARAVPRKVALDMLLTGDPISAQDALRAGLVSRIVDESKVEEEALSVAEKILALSRPVVGLGKTFFHMQIGMNRHDAYRHGERVMVENLRLADTQEGISAFVEKRQPVWTHKTDKVH</sequence>
<keyword evidence="2" id="KW-0276">Fatty acid metabolism</keyword>
<keyword evidence="9" id="KW-1185">Reference proteome</keyword>
<keyword evidence="5" id="KW-0496">Mitochondrion</keyword>
<protein>
    <recommendedName>
        <fullName evidence="7">Enoyl-CoA hydratase domain-containing protein 3, mitochondrial</fullName>
    </recommendedName>
</protein>
<evidence type="ECO:0000256" key="7">
    <source>
        <dbReference type="ARBA" id="ARBA00040545"/>
    </source>
</evidence>
<dbReference type="GO" id="GO:0006631">
    <property type="term" value="P:fatty acid metabolic process"/>
    <property type="evidence" value="ECO:0007669"/>
    <property type="project" value="UniProtKB-KW"/>
</dbReference>
<dbReference type="WBParaSite" id="PSAMB.scaffold1849size27279.g15256.t1">
    <property type="protein sequence ID" value="PSAMB.scaffold1849size27279.g15256.t1"/>
    <property type="gene ID" value="PSAMB.scaffold1849size27279.g15256"/>
</dbReference>
<accession>A0A914VD73</accession>
<evidence type="ECO:0000313" key="9">
    <source>
        <dbReference type="Proteomes" id="UP000887566"/>
    </source>
</evidence>
<evidence type="ECO:0000256" key="5">
    <source>
        <dbReference type="ARBA" id="ARBA00023128"/>
    </source>
</evidence>
<dbReference type="PANTHER" id="PTHR43602">
    <property type="match status" value="1"/>
</dbReference>